<dbReference type="FunFam" id="3.20.20.70:FF:000048">
    <property type="entry name" value="Delta-aminolevulinic acid dehydratase"/>
    <property type="match status" value="1"/>
</dbReference>
<organism evidence="18">
    <name type="scientific">Notodromas monacha</name>
    <dbReference type="NCBI Taxonomy" id="399045"/>
    <lineage>
        <taxon>Eukaryota</taxon>
        <taxon>Metazoa</taxon>
        <taxon>Ecdysozoa</taxon>
        <taxon>Arthropoda</taxon>
        <taxon>Crustacea</taxon>
        <taxon>Oligostraca</taxon>
        <taxon>Ostracoda</taxon>
        <taxon>Podocopa</taxon>
        <taxon>Podocopida</taxon>
        <taxon>Cypridocopina</taxon>
        <taxon>Cypridoidea</taxon>
        <taxon>Cyprididae</taxon>
        <taxon>Notodromas</taxon>
    </lineage>
</organism>
<dbReference type="SUPFAM" id="SSF53474">
    <property type="entry name" value="alpha/beta-Hydrolases"/>
    <property type="match status" value="1"/>
</dbReference>
<feature type="compositionally biased region" description="Basic and acidic residues" evidence="16">
    <location>
        <begin position="126"/>
        <end position="136"/>
    </location>
</feature>
<dbReference type="NCBIfam" id="NF006762">
    <property type="entry name" value="PRK09283.1"/>
    <property type="match status" value="1"/>
</dbReference>
<dbReference type="OrthoDB" id="1530at2759"/>
<dbReference type="InterPro" id="IPR030656">
    <property type="entry name" value="ALAD_AS"/>
</dbReference>
<dbReference type="SMART" id="SM01004">
    <property type="entry name" value="ALAD"/>
    <property type="match status" value="1"/>
</dbReference>
<evidence type="ECO:0000256" key="3">
    <source>
        <dbReference type="ARBA" id="ARBA00008055"/>
    </source>
</evidence>
<dbReference type="InterPro" id="IPR029058">
    <property type="entry name" value="AB_hydrolase_fold"/>
</dbReference>
<dbReference type="EMBL" id="CAJPEX010001321">
    <property type="protein sequence ID" value="CAG0918853.1"/>
    <property type="molecule type" value="Genomic_DNA"/>
</dbReference>
<dbReference type="PANTHER" id="PTHR11458">
    <property type="entry name" value="DELTA-AMINOLEVULINIC ACID DEHYDRATASE"/>
    <property type="match status" value="1"/>
</dbReference>
<dbReference type="GO" id="GO:0006782">
    <property type="term" value="P:protoporphyrinogen IX biosynthetic process"/>
    <property type="evidence" value="ECO:0007669"/>
    <property type="project" value="UniProtKB-UniPathway"/>
</dbReference>
<name>A0A7R9BRJ1_9CRUS</name>
<feature type="compositionally biased region" description="Acidic residues" evidence="16">
    <location>
        <begin position="165"/>
        <end position="181"/>
    </location>
</feature>
<evidence type="ECO:0000256" key="5">
    <source>
        <dbReference type="ARBA" id="ARBA00020771"/>
    </source>
</evidence>
<dbReference type="GO" id="GO:0004655">
    <property type="term" value="F:porphobilinogen synthase activity"/>
    <property type="evidence" value="ECO:0007669"/>
    <property type="project" value="UniProtKB-EC"/>
</dbReference>
<sequence>MGRREKVKKDGEADDFESDSDEGGAPKVIKNAVDLQRLNELFEYRFGQSKALCHDKPVHIPDQRKEKKFSEPPEFIRNVMGSSAGAGSGEFHIYRHIRRREYARQQHLDSLSEKDRLDEEYQRQLEENQKACEERTAKKREKRLKKKQKQTGKKKKKASTASDASLDDDEDEEEDSDDADDKGETEKEKKKNHRDSESKQTKKSVVQEPVKSQPVSFSNQDEEETGVTAFCVKGTPSPSFASTTTYRNLAALDYVNALLRHDDMNVIVVDWGPLAKGTLLAYPLVMRRSKFVARKIAEMLLSLARQDFIKPWHVHLIGLSLGSNIASMAARILASETGHKVQRISGLDPTFLYNFDCETCIGGVSKADAEFVDILHTNTWFIGVARPVGHVDFYPNGGLLQPGCSILDGTWSLYHSVGVMYSVPTEHRLHSGYAHPLTRSWQEGNVDIDPKKLMLPVFVTDVEDAIEDIDSLPDVKRYGVATLPGVLKDLMSKGLKSVLLFGVLNRIPKDESGSGADGEGSPVVAAIRVLRDKLPDLLVACDVCLCAYTSTGHCGLLNSDGQHDNAASVKRMAAQALVYARAGAHIVAPSSMSDGIVGAIKKELVSAKLDGRVAVLSYAVKFASSCFYGPFRSAAQSAPKGVTISREGYQLPVGSRGLAHRAAARDVEEGADMLMVKPGMAYLDIVRETKDRFPNHPLFIYQVSGEYSMLFHGAENGAFDLEDAVMETFKCMRRAGADVIISYFTPLVLELLNNHRMIEKLGTNHSSSKLL</sequence>
<evidence type="ECO:0000259" key="17">
    <source>
        <dbReference type="Pfam" id="PF00151"/>
    </source>
</evidence>
<evidence type="ECO:0000256" key="7">
    <source>
        <dbReference type="ARBA" id="ARBA00022833"/>
    </source>
</evidence>
<dbReference type="Pfam" id="PF06658">
    <property type="entry name" value="DUF1168"/>
    <property type="match status" value="1"/>
</dbReference>
<feature type="region of interest" description="Disordered" evidence="16">
    <location>
        <begin position="126"/>
        <end position="221"/>
    </location>
</feature>
<comment type="pathway">
    <text evidence="2">Porphyrin-containing compound metabolism; protoporphyrin-IX biosynthesis; coproporphyrinogen-III from 5-aminolevulinate: step 1/4.</text>
</comment>
<dbReference type="Gene3D" id="3.40.50.1820">
    <property type="entry name" value="alpha/beta hydrolase"/>
    <property type="match status" value="1"/>
</dbReference>
<dbReference type="Pfam" id="PF00490">
    <property type="entry name" value="ALAD"/>
    <property type="match status" value="1"/>
</dbReference>
<keyword evidence="8" id="KW-0350">Heme biosynthesis</keyword>
<evidence type="ECO:0000256" key="11">
    <source>
        <dbReference type="ARBA" id="ARBA00025628"/>
    </source>
</evidence>
<evidence type="ECO:0000256" key="16">
    <source>
        <dbReference type="SAM" id="MobiDB-lite"/>
    </source>
</evidence>
<dbReference type="EMBL" id="OA883358">
    <property type="protein sequence ID" value="CAD7278701.1"/>
    <property type="molecule type" value="Genomic_DNA"/>
</dbReference>
<dbReference type="InterPro" id="IPR013818">
    <property type="entry name" value="Lipase"/>
</dbReference>
<keyword evidence="10 14" id="KW-0627">Porphyrin biosynthesis</keyword>
<dbReference type="SUPFAM" id="SSF51569">
    <property type="entry name" value="Aldolase"/>
    <property type="match status" value="1"/>
</dbReference>
<evidence type="ECO:0000256" key="12">
    <source>
        <dbReference type="ARBA" id="ARBA00025861"/>
    </source>
</evidence>
<feature type="region of interest" description="Disordered" evidence="16">
    <location>
        <begin position="1"/>
        <end position="27"/>
    </location>
</feature>
<evidence type="ECO:0000256" key="4">
    <source>
        <dbReference type="ARBA" id="ARBA00012053"/>
    </source>
</evidence>
<evidence type="ECO:0000256" key="6">
    <source>
        <dbReference type="ARBA" id="ARBA00022723"/>
    </source>
</evidence>
<evidence type="ECO:0000256" key="10">
    <source>
        <dbReference type="ARBA" id="ARBA00023244"/>
    </source>
</evidence>
<gene>
    <name evidence="18" type="ORF">NMOB1V02_LOCUS6398</name>
</gene>
<dbReference type="GO" id="GO:0005829">
    <property type="term" value="C:cytosol"/>
    <property type="evidence" value="ECO:0007669"/>
    <property type="project" value="TreeGrafter"/>
</dbReference>
<feature type="domain" description="Lipase" evidence="17">
    <location>
        <begin position="197"/>
        <end position="406"/>
    </location>
</feature>
<evidence type="ECO:0000256" key="2">
    <source>
        <dbReference type="ARBA" id="ARBA00004694"/>
    </source>
</evidence>
<evidence type="ECO:0000256" key="9">
    <source>
        <dbReference type="ARBA" id="ARBA00023239"/>
    </source>
</evidence>
<evidence type="ECO:0000256" key="8">
    <source>
        <dbReference type="ARBA" id="ARBA00023133"/>
    </source>
</evidence>
<dbReference type="Gene3D" id="3.20.20.70">
    <property type="entry name" value="Aldolase class I"/>
    <property type="match status" value="1"/>
</dbReference>
<keyword evidence="7" id="KW-0862">Zinc</keyword>
<evidence type="ECO:0000256" key="14">
    <source>
        <dbReference type="RuleBase" id="RU000515"/>
    </source>
</evidence>
<dbReference type="PRINTS" id="PR00144">
    <property type="entry name" value="DALDHYDRTASE"/>
</dbReference>
<comment type="similarity">
    <text evidence="3 15">Belongs to the ALAD family.</text>
</comment>
<dbReference type="EC" id="4.2.1.24" evidence="4 14"/>
<dbReference type="GO" id="GO:0016298">
    <property type="term" value="F:lipase activity"/>
    <property type="evidence" value="ECO:0007669"/>
    <property type="project" value="InterPro"/>
</dbReference>
<dbReference type="UniPathway" id="UPA00251">
    <property type="reaction ID" value="UER00318"/>
</dbReference>
<dbReference type="Pfam" id="PF00151">
    <property type="entry name" value="Lipase"/>
    <property type="match status" value="1"/>
</dbReference>
<dbReference type="AlphaFoldDB" id="A0A7R9BRJ1"/>
<protein>
    <recommendedName>
        <fullName evidence="5 14">Delta-aminolevulinic acid dehydratase</fullName>
        <ecNumber evidence="4 14">4.2.1.24</ecNumber>
    </recommendedName>
</protein>
<evidence type="ECO:0000256" key="15">
    <source>
        <dbReference type="RuleBase" id="RU004161"/>
    </source>
</evidence>
<comment type="catalytic activity">
    <reaction evidence="13 14">
        <text>2 5-aminolevulinate = porphobilinogen + 2 H2O + H(+)</text>
        <dbReference type="Rhea" id="RHEA:24064"/>
        <dbReference type="ChEBI" id="CHEBI:15377"/>
        <dbReference type="ChEBI" id="CHEBI:15378"/>
        <dbReference type="ChEBI" id="CHEBI:58126"/>
        <dbReference type="ChEBI" id="CHEBI:356416"/>
        <dbReference type="EC" id="4.2.1.24"/>
    </reaction>
</comment>
<dbReference type="InterPro" id="IPR009548">
    <property type="entry name" value="Prkrip1"/>
</dbReference>
<comment type="cofactor">
    <cofactor evidence="1">
        <name>Zn(2+)</name>
        <dbReference type="ChEBI" id="CHEBI:29105"/>
    </cofactor>
</comment>
<comment type="function">
    <text evidence="11">Catalyzes an early step in the biosynthesis of tetrapyrroles. Binds two molecules of 5-aminolevulinate per subunit, each at a distinct site, and catalyzes their condensation to form porphobilinogen.</text>
</comment>
<feature type="compositionally biased region" description="Acidic residues" evidence="16">
    <location>
        <begin position="12"/>
        <end position="22"/>
    </location>
</feature>
<proteinExistence type="inferred from homology"/>
<feature type="compositionally biased region" description="Basic residues" evidence="16">
    <location>
        <begin position="137"/>
        <end position="158"/>
    </location>
</feature>
<dbReference type="Proteomes" id="UP000678499">
    <property type="component" value="Unassembled WGS sequence"/>
</dbReference>
<evidence type="ECO:0000256" key="13">
    <source>
        <dbReference type="ARBA" id="ARBA00047651"/>
    </source>
</evidence>
<comment type="subunit">
    <text evidence="12">Homooctamer; active form. Homohexamer; low activity form.</text>
</comment>
<dbReference type="GO" id="GO:0008270">
    <property type="term" value="F:zinc ion binding"/>
    <property type="evidence" value="ECO:0007669"/>
    <property type="project" value="TreeGrafter"/>
</dbReference>
<keyword evidence="9 14" id="KW-0456">Lyase</keyword>
<dbReference type="PANTHER" id="PTHR11458:SF0">
    <property type="entry name" value="DELTA-AMINOLEVULINIC ACID DEHYDRATASE"/>
    <property type="match status" value="1"/>
</dbReference>
<dbReference type="PROSITE" id="PS00169">
    <property type="entry name" value="D_ALA_DEHYDRATASE"/>
    <property type="match status" value="1"/>
</dbReference>
<feature type="compositionally biased region" description="Basic and acidic residues" evidence="16">
    <location>
        <begin position="182"/>
        <end position="200"/>
    </location>
</feature>
<evidence type="ECO:0000313" key="18">
    <source>
        <dbReference type="EMBL" id="CAD7278701.1"/>
    </source>
</evidence>
<dbReference type="GO" id="GO:0003725">
    <property type="term" value="F:double-stranded RNA binding"/>
    <property type="evidence" value="ECO:0007669"/>
    <property type="project" value="InterPro"/>
</dbReference>
<keyword evidence="19" id="KW-1185">Reference proteome</keyword>
<evidence type="ECO:0000256" key="1">
    <source>
        <dbReference type="ARBA" id="ARBA00001947"/>
    </source>
</evidence>
<dbReference type="InterPro" id="IPR013785">
    <property type="entry name" value="Aldolase_TIM"/>
</dbReference>
<accession>A0A7R9BRJ1</accession>
<reference evidence="18" key="1">
    <citation type="submission" date="2020-11" db="EMBL/GenBank/DDBJ databases">
        <authorList>
            <person name="Tran Van P."/>
        </authorList>
    </citation>
    <scope>NUCLEOTIDE SEQUENCE</scope>
</reference>
<dbReference type="InterPro" id="IPR001731">
    <property type="entry name" value="ALAD"/>
</dbReference>
<evidence type="ECO:0000313" key="19">
    <source>
        <dbReference type="Proteomes" id="UP000678499"/>
    </source>
</evidence>
<keyword evidence="6" id="KW-0479">Metal-binding</keyword>